<gene>
    <name evidence="1" type="ORF">PsorP6_015162</name>
</gene>
<evidence type="ECO:0000313" key="2">
    <source>
        <dbReference type="Proteomes" id="UP001163321"/>
    </source>
</evidence>
<sequence length="136" mass="15331">MKALTSLLDAVTAFGVLNALSPQGPATGNATEEETWKAFFEFANRFDKTYRNDDDHSNEVQHRYSHFKENLAFINEHNKDFYTDKESFLLAVNALTDLTEDEFNAMKGYHARSDRQAAATAMSVAPYSNNLAEVIL</sequence>
<reference evidence="1 2" key="1">
    <citation type="journal article" date="2022" name="bioRxiv">
        <title>The genome of the oomycete Peronosclerospora sorghi, a cosmopolitan pathogen of maize and sorghum, is inflated with dispersed pseudogenes.</title>
        <authorList>
            <person name="Fletcher K."/>
            <person name="Martin F."/>
            <person name="Isakeit T."/>
            <person name="Cavanaugh K."/>
            <person name="Magill C."/>
            <person name="Michelmore R."/>
        </authorList>
    </citation>
    <scope>NUCLEOTIDE SEQUENCE [LARGE SCALE GENOMIC DNA]</scope>
    <source>
        <strain evidence="1">P6</strain>
    </source>
</reference>
<protein>
    <submittedName>
        <fullName evidence="1">Uncharacterized protein</fullName>
    </submittedName>
</protein>
<dbReference type="EMBL" id="CM047586">
    <property type="protein sequence ID" value="KAI9909581.1"/>
    <property type="molecule type" value="Genomic_DNA"/>
</dbReference>
<keyword evidence="2" id="KW-1185">Reference proteome</keyword>
<accession>A0ACC0VU00</accession>
<evidence type="ECO:0000313" key="1">
    <source>
        <dbReference type="EMBL" id="KAI9909581.1"/>
    </source>
</evidence>
<comment type="caution">
    <text evidence="1">The sequence shown here is derived from an EMBL/GenBank/DDBJ whole genome shotgun (WGS) entry which is preliminary data.</text>
</comment>
<proteinExistence type="predicted"/>
<organism evidence="1 2">
    <name type="scientific">Peronosclerospora sorghi</name>
    <dbReference type="NCBI Taxonomy" id="230839"/>
    <lineage>
        <taxon>Eukaryota</taxon>
        <taxon>Sar</taxon>
        <taxon>Stramenopiles</taxon>
        <taxon>Oomycota</taxon>
        <taxon>Peronosporomycetes</taxon>
        <taxon>Peronosporales</taxon>
        <taxon>Peronosporaceae</taxon>
        <taxon>Peronosclerospora</taxon>
    </lineage>
</organism>
<dbReference type="Proteomes" id="UP001163321">
    <property type="component" value="Chromosome 7"/>
</dbReference>
<name>A0ACC0VU00_9STRA</name>